<comment type="caution">
    <text evidence="1">The sequence shown here is derived from an EMBL/GenBank/DDBJ whole genome shotgun (WGS) entry which is preliminary data.</text>
</comment>
<dbReference type="EMBL" id="LAZR01058132">
    <property type="protein sequence ID" value="KKK70563.1"/>
    <property type="molecule type" value="Genomic_DNA"/>
</dbReference>
<reference evidence="1" key="1">
    <citation type="journal article" date="2015" name="Nature">
        <title>Complex archaea that bridge the gap between prokaryotes and eukaryotes.</title>
        <authorList>
            <person name="Spang A."/>
            <person name="Saw J.H."/>
            <person name="Jorgensen S.L."/>
            <person name="Zaremba-Niedzwiedzka K."/>
            <person name="Martijn J."/>
            <person name="Lind A.E."/>
            <person name="van Eijk R."/>
            <person name="Schleper C."/>
            <person name="Guy L."/>
            <person name="Ettema T.J."/>
        </authorList>
    </citation>
    <scope>NUCLEOTIDE SEQUENCE</scope>
</reference>
<gene>
    <name evidence="1" type="ORF">LCGC14_2922740</name>
</gene>
<protein>
    <submittedName>
        <fullName evidence="1">Uncharacterized protein</fullName>
    </submittedName>
</protein>
<proteinExistence type="predicted"/>
<dbReference type="AlphaFoldDB" id="A0A0F8XNM1"/>
<accession>A0A0F8XNM1</accession>
<name>A0A0F8XNM1_9ZZZZ</name>
<organism evidence="1">
    <name type="scientific">marine sediment metagenome</name>
    <dbReference type="NCBI Taxonomy" id="412755"/>
    <lineage>
        <taxon>unclassified sequences</taxon>
        <taxon>metagenomes</taxon>
        <taxon>ecological metagenomes</taxon>
    </lineage>
</organism>
<evidence type="ECO:0000313" key="1">
    <source>
        <dbReference type="EMBL" id="KKK70563.1"/>
    </source>
</evidence>
<sequence>MAKTNAQYLDEIETSSLYKVRCEGETWKVETRADGLLVKKGLELRDAVQLVKSLEYDMANLS</sequence>